<evidence type="ECO:0000256" key="6">
    <source>
        <dbReference type="ARBA" id="ARBA00022857"/>
    </source>
</evidence>
<dbReference type="EMBL" id="QSLN01000004">
    <property type="protein sequence ID" value="RDV83611.1"/>
    <property type="molecule type" value="Genomic_DNA"/>
</dbReference>
<accession>A0A3D8P3Y2</accession>
<organism evidence="16 17">
    <name type="scientific">Ammonifex thiophilus</name>
    <dbReference type="NCBI Taxonomy" id="444093"/>
    <lineage>
        <taxon>Bacteria</taxon>
        <taxon>Bacillati</taxon>
        <taxon>Bacillota</taxon>
        <taxon>Clostridia</taxon>
        <taxon>Thermoanaerobacterales</taxon>
        <taxon>Thermoanaerobacteraceae</taxon>
        <taxon>Ammonifex</taxon>
    </lineage>
</organism>
<dbReference type="InterPro" id="IPR011284">
    <property type="entry name" value="3oxo_ACP_reduc"/>
</dbReference>
<dbReference type="RefSeq" id="WP_115792370.1">
    <property type="nucleotide sequence ID" value="NZ_QSLN01000004.1"/>
</dbReference>
<dbReference type="InterPro" id="IPR057326">
    <property type="entry name" value="KR_dom"/>
</dbReference>
<dbReference type="Proteomes" id="UP000256329">
    <property type="component" value="Unassembled WGS sequence"/>
</dbReference>
<comment type="function">
    <text evidence="1 14">Catalyzes the NADPH-dependent reduction of beta-ketoacyl-ACP substrates to beta-hydroxyacyl-ACP products, the first reductive step in the elongation cycle of fatty acid biosynthesis.</text>
</comment>
<evidence type="ECO:0000313" key="16">
    <source>
        <dbReference type="EMBL" id="RDV83611.1"/>
    </source>
</evidence>
<comment type="pathway">
    <text evidence="2 14">Lipid metabolism; fatty acid biosynthesis.</text>
</comment>
<dbReference type="PRINTS" id="PR00081">
    <property type="entry name" value="GDHRDH"/>
</dbReference>
<keyword evidence="17" id="KW-1185">Reference proteome</keyword>
<evidence type="ECO:0000256" key="5">
    <source>
        <dbReference type="ARBA" id="ARBA00022832"/>
    </source>
</evidence>
<gene>
    <name evidence="16" type="primary">fabG</name>
    <name evidence="16" type="ORF">DXX99_04755</name>
</gene>
<dbReference type="PROSITE" id="PS00061">
    <property type="entry name" value="ADH_SHORT"/>
    <property type="match status" value="1"/>
</dbReference>
<evidence type="ECO:0000256" key="8">
    <source>
        <dbReference type="ARBA" id="ARBA00023098"/>
    </source>
</evidence>
<dbReference type="NCBIfam" id="NF009466">
    <property type="entry name" value="PRK12826.1-2"/>
    <property type="match status" value="1"/>
</dbReference>
<proteinExistence type="inferred from homology"/>
<evidence type="ECO:0000256" key="13">
    <source>
        <dbReference type="PIRSR" id="PIRSR611284-2"/>
    </source>
</evidence>
<dbReference type="NCBIfam" id="NF004198">
    <property type="entry name" value="PRK05653.1-3"/>
    <property type="match status" value="1"/>
</dbReference>
<dbReference type="CDD" id="cd05333">
    <property type="entry name" value="BKR_SDR_c"/>
    <property type="match status" value="1"/>
</dbReference>
<keyword evidence="4 14" id="KW-0444">Lipid biosynthesis</keyword>
<dbReference type="Pfam" id="PF13561">
    <property type="entry name" value="adh_short_C2"/>
    <property type="match status" value="1"/>
</dbReference>
<dbReference type="Gene3D" id="3.40.50.720">
    <property type="entry name" value="NAD(P)-binding Rossmann-like Domain"/>
    <property type="match status" value="1"/>
</dbReference>
<dbReference type="PRINTS" id="PR00080">
    <property type="entry name" value="SDRFAMILY"/>
</dbReference>
<dbReference type="InterPro" id="IPR020904">
    <property type="entry name" value="Sc_DH/Rdtase_CS"/>
</dbReference>
<keyword evidence="6 13" id="KW-0521">NADP</keyword>
<evidence type="ECO:0000256" key="1">
    <source>
        <dbReference type="ARBA" id="ARBA00002607"/>
    </source>
</evidence>
<feature type="binding site" evidence="13">
    <location>
        <position position="188"/>
    </location>
    <ligand>
        <name>NADP(+)</name>
        <dbReference type="ChEBI" id="CHEBI:58349"/>
    </ligand>
</feature>
<dbReference type="UniPathway" id="UPA00094"/>
<evidence type="ECO:0000256" key="7">
    <source>
        <dbReference type="ARBA" id="ARBA00023002"/>
    </source>
</evidence>
<comment type="caution">
    <text evidence="16">The sequence shown here is derived from an EMBL/GenBank/DDBJ whole genome shotgun (WGS) entry which is preliminary data.</text>
</comment>
<evidence type="ECO:0000256" key="2">
    <source>
        <dbReference type="ARBA" id="ARBA00005194"/>
    </source>
</evidence>
<dbReference type="FunFam" id="3.40.50.720:FF:000037">
    <property type="entry name" value="3-oxoacyl-[acyl-carrier-protein] reductase FabG"/>
    <property type="match status" value="1"/>
</dbReference>
<keyword evidence="9 14" id="KW-0275">Fatty acid biosynthesis</keyword>
<dbReference type="EC" id="1.1.1.100" evidence="14"/>
<evidence type="ECO:0000256" key="10">
    <source>
        <dbReference type="ARBA" id="ARBA00023221"/>
    </source>
</evidence>
<keyword evidence="7 14" id="KW-0560">Oxidoreductase</keyword>
<dbReference type="InterPro" id="IPR036291">
    <property type="entry name" value="NAD(P)-bd_dom_sf"/>
</dbReference>
<dbReference type="SUPFAM" id="SSF51735">
    <property type="entry name" value="NAD(P)-binding Rossmann-fold domains"/>
    <property type="match status" value="1"/>
</dbReference>
<dbReference type="NCBIfam" id="NF004199">
    <property type="entry name" value="PRK05653.1-4"/>
    <property type="match status" value="1"/>
</dbReference>
<dbReference type="AlphaFoldDB" id="A0A3D8P3Y2"/>
<feature type="domain" description="Ketoreductase" evidence="15">
    <location>
        <begin position="6"/>
        <end position="186"/>
    </location>
</feature>
<feature type="binding site" evidence="13">
    <location>
        <begin position="155"/>
        <end position="159"/>
    </location>
    <ligand>
        <name>NADP(+)</name>
        <dbReference type="ChEBI" id="CHEBI:58349"/>
    </ligand>
</feature>
<keyword evidence="8 14" id="KW-0443">Lipid metabolism</keyword>
<evidence type="ECO:0000256" key="11">
    <source>
        <dbReference type="ARBA" id="ARBA00048508"/>
    </source>
</evidence>
<sequence length="247" mass="26116">MKLEGKVALVTGASRGIGRAIAEALAASGAKVVVNYLAREEEALQVVNGIKSAGGEAVARRADVARAPEAQELVEFTVKHYGKIDILVNNAGVTRDNLLLRMKDDDWDKVLEVNLKGAFLTTRAAARFMVKSRWGRIINISSVVGLSGNAGQANYAAAKAGLIGFTKALAKELGPRNITVNAVAPGFILTDMTASLPEEIKQELLRRCALGRFGRPEEVAALVAFLASEEAGYITGQVISIDGGLSL</sequence>
<feature type="binding site" evidence="13">
    <location>
        <begin position="12"/>
        <end position="15"/>
    </location>
    <ligand>
        <name>NADP(+)</name>
        <dbReference type="ChEBI" id="CHEBI:58349"/>
    </ligand>
</feature>
<evidence type="ECO:0000256" key="12">
    <source>
        <dbReference type="PIRSR" id="PIRSR611284-1"/>
    </source>
</evidence>
<evidence type="ECO:0000256" key="9">
    <source>
        <dbReference type="ARBA" id="ARBA00023160"/>
    </source>
</evidence>
<dbReference type="PANTHER" id="PTHR42879">
    <property type="entry name" value="3-OXOACYL-(ACYL-CARRIER-PROTEIN) REDUCTASE"/>
    <property type="match status" value="1"/>
</dbReference>
<dbReference type="GO" id="GO:0006633">
    <property type="term" value="P:fatty acid biosynthetic process"/>
    <property type="evidence" value="ECO:0007669"/>
    <property type="project" value="UniProtKB-UniPathway"/>
</dbReference>
<dbReference type="InterPro" id="IPR050259">
    <property type="entry name" value="SDR"/>
</dbReference>
<evidence type="ECO:0000256" key="14">
    <source>
        <dbReference type="RuleBase" id="RU366074"/>
    </source>
</evidence>
<dbReference type="OrthoDB" id="9803333at2"/>
<keyword evidence="10" id="KW-0753">Steroid metabolism</keyword>
<dbReference type="NCBIfam" id="NF004197">
    <property type="entry name" value="PRK05653.1-1"/>
    <property type="match status" value="1"/>
</dbReference>
<comment type="similarity">
    <text evidence="3 14">Belongs to the short-chain dehydrogenases/reductases (SDR) family.</text>
</comment>
<feature type="binding site" evidence="13">
    <location>
        <position position="90"/>
    </location>
    <ligand>
        <name>NADP(+)</name>
        <dbReference type="ChEBI" id="CHEBI:58349"/>
    </ligand>
</feature>
<feature type="active site" description="Proton acceptor" evidence="12">
    <location>
        <position position="155"/>
    </location>
</feature>
<protein>
    <recommendedName>
        <fullName evidence="14">3-oxoacyl-[acyl-carrier-protein] reductase</fullName>
        <ecNumber evidence="14">1.1.1.100</ecNumber>
    </recommendedName>
</protein>
<keyword evidence="5 14" id="KW-0276">Fatty acid metabolism</keyword>
<evidence type="ECO:0000313" key="17">
    <source>
        <dbReference type="Proteomes" id="UP000256329"/>
    </source>
</evidence>
<reference evidence="16 17" key="1">
    <citation type="submission" date="2018-08" db="EMBL/GenBank/DDBJ databases">
        <title>Form III RuBisCO-mediated autotrophy in Thermodesulfobium bacteria.</title>
        <authorList>
            <person name="Toshchakov S.V."/>
            <person name="Kublanov I.V."/>
            <person name="Frolov E."/>
            <person name="Bonch-Osmolovskaya E.A."/>
            <person name="Tourova T.P."/>
            <person name="Chernych N.A."/>
            <person name="Lebedinsky A.V."/>
        </authorList>
    </citation>
    <scope>NUCLEOTIDE SEQUENCE [LARGE SCALE GENOMIC DNA]</scope>
    <source>
        <strain evidence="16 17">SR</strain>
    </source>
</reference>
<comment type="catalytic activity">
    <reaction evidence="11 14">
        <text>a (3R)-hydroxyacyl-[ACP] + NADP(+) = a 3-oxoacyl-[ACP] + NADPH + H(+)</text>
        <dbReference type="Rhea" id="RHEA:17397"/>
        <dbReference type="Rhea" id="RHEA-COMP:9916"/>
        <dbReference type="Rhea" id="RHEA-COMP:9945"/>
        <dbReference type="ChEBI" id="CHEBI:15378"/>
        <dbReference type="ChEBI" id="CHEBI:57783"/>
        <dbReference type="ChEBI" id="CHEBI:58349"/>
        <dbReference type="ChEBI" id="CHEBI:78776"/>
        <dbReference type="ChEBI" id="CHEBI:78827"/>
        <dbReference type="EC" id="1.1.1.100"/>
    </reaction>
</comment>
<dbReference type="SMART" id="SM00822">
    <property type="entry name" value="PKS_KR"/>
    <property type="match status" value="1"/>
</dbReference>
<dbReference type="GO" id="GO:0008202">
    <property type="term" value="P:steroid metabolic process"/>
    <property type="evidence" value="ECO:0007669"/>
    <property type="project" value="UniProtKB-KW"/>
</dbReference>
<dbReference type="GO" id="GO:0004316">
    <property type="term" value="F:3-oxoacyl-[acyl-carrier-protein] reductase (NADPH) activity"/>
    <property type="evidence" value="ECO:0007669"/>
    <property type="project" value="UniProtKB-UniRule"/>
</dbReference>
<dbReference type="PANTHER" id="PTHR42879:SF2">
    <property type="entry name" value="3-OXOACYL-[ACYL-CARRIER-PROTEIN] REDUCTASE FABG"/>
    <property type="match status" value="1"/>
</dbReference>
<dbReference type="NCBIfam" id="NF005559">
    <property type="entry name" value="PRK07231.1"/>
    <property type="match status" value="1"/>
</dbReference>
<evidence type="ECO:0000259" key="15">
    <source>
        <dbReference type="SMART" id="SM00822"/>
    </source>
</evidence>
<dbReference type="NCBIfam" id="TIGR01830">
    <property type="entry name" value="3oxo_ACP_reduc"/>
    <property type="match status" value="1"/>
</dbReference>
<evidence type="ECO:0000256" key="3">
    <source>
        <dbReference type="ARBA" id="ARBA00006484"/>
    </source>
</evidence>
<dbReference type="InterPro" id="IPR002347">
    <property type="entry name" value="SDR_fam"/>
</dbReference>
<comment type="subunit">
    <text evidence="14">Homotetramer.</text>
</comment>
<evidence type="ECO:0000256" key="4">
    <source>
        <dbReference type="ARBA" id="ARBA00022516"/>
    </source>
</evidence>
<name>A0A3D8P3Y2_9THEO</name>
<dbReference type="GO" id="GO:0051287">
    <property type="term" value="F:NAD binding"/>
    <property type="evidence" value="ECO:0007669"/>
    <property type="project" value="UniProtKB-UniRule"/>
</dbReference>